<evidence type="ECO:0000313" key="3">
    <source>
        <dbReference type="Proteomes" id="UP001165121"/>
    </source>
</evidence>
<dbReference type="Proteomes" id="UP001165121">
    <property type="component" value="Unassembled WGS sequence"/>
</dbReference>
<protein>
    <submittedName>
        <fullName evidence="2">Unnamed protein product</fullName>
    </submittedName>
</protein>
<keyword evidence="3" id="KW-1185">Reference proteome</keyword>
<feature type="compositionally biased region" description="Basic residues" evidence="1">
    <location>
        <begin position="331"/>
        <end position="341"/>
    </location>
</feature>
<evidence type="ECO:0000256" key="1">
    <source>
        <dbReference type="SAM" id="MobiDB-lite"/>
    </source>
</evidence>
<feature type="region of interest" description="Disordered" evidence="1">
    <location>
        <begin position="273"/>
        <end position="343"/>
    </location>
</feature>
<proteinExistence type="predicted"/>
<sequence length="376" mass="40541">MRWNTWPANRMKCDACCYHDQLREQDKHPEAAPMTCARPRTPIPALLYETSRASFNLRDRDHARHGFKYCPGRPTKRSPDKPRASHLWIFSLLRRPLQPPAPSTPAPALLASAMTSSVSVRRLVALFDSPATFATVTRAAAAISRTRVSDLVQVYEPTLLAAVDEAAVAPSCAVATPTRSPVMSIVDIDNARFAAFGYPHDPSANSYLRYTTTATTATTSATDAIDIPASITATTPATSATDAIGIATSTTATATTTSASDAIGIATSTTTNPTMADAAASSSGPTPASRPASTAYGVDQLDTVHDRASGQRKTSSTCPWLPKDIDEKVTRRSARSPRRPQSRLLQYQDNPAFLRKCWQARQRRAAAAASKKIWKP</sequence>
<dbReference type="AlphaFoldDB" id="A0A9W6TRA3"/>
<gene>
    <name evidence="2" type="ORF">Pfra01_000133900</name>
</gene>
<dbReference type="EMBL" id="BSXT01000109">
    <property type="protein sequence ID" value="GMF17771.1"/>
    <property type="molecule type" value="Genomic_DNA"/>
</dbReference>
<organism evidence="2 3">
    <name type="scientific">Phytophthora fragariaefolia</name>
    <dbReference type="NCBI Taxonomy" id="1490495"/>
    <lineage>
        <taxon>Eukaryota</taxon>
        <taxon>Sar</taxon>
        <taxon>Stramenopiles</taxon>
        <taxon>Oomycota</taxon>
        <taxon>Peronosporomycetes</taxon>
        <taxon>Peronosporales</taxon>
        <taxon>Peronosporaceae</taxon>
        <taxon>Phytophthora</taxon>
    </lineage>
</organism>
<accession>A0A9W6TRA3</accession>
<name>A0A9W6TRA3_9STRA</name>
<feature type="compositionally biased region" description="Low complexity" evidence="1">
    <location>
        <begin position="273"/>
        <end position="295"/>
    </location>
</feature>
<comment type="caution">
    <text evidence="2">The sequence shown here is derived from an EMBL/GenBank/DDBJ whole genome shotgun (WGS) entry which is preliminary data.</text>
</comment>
<evidence type="ECO:0000313" key="2">
    <source>
        <dbReference type="EMBL" id="GMF17771.1"/>
    </source>
</evidence>
<reference evidence="2" key="1">
    <citation type="submission" date="2023-04" db="EMBL/GenBank/DDBJ databases">
        <title>Phytophthora fragariaefolia NBRC 109709.</title>
        <authorList>
            <person name="Ichikawa N."/>
            <person name="Sato H."/>
            <person name="Tonouchi N."/>
        </authorList>
    </citation>
    <scope>NUCLEOTIDE SEQUENCE</scope>
    <source>
        <strain evidence="2">NBRC 109709</strain>
    </source>
</reference>